<keyword evidence="2" id="KW-1185">Reference proteome</keyword>
<dbReference type="EMBL" id="SRYA01000005">
    <property type="protein sequence ID" value="TGY97686.1"/>
    <property type="molecule type" value="Genomic_DNA"/>
</dbReference>
<comment type="caution">
    <text evidence="1">The sequence shown here is derived from an EMBL/GenBank/DDBJ whole genome shotgun (WGS) entry which is preliminary data.</text>
</comment>
<protein>
    <submittedName>
        <fullName evidence="1">Nitrite/sulfite reductase</fullName>
    </submittedName>
</protein>
<evidence type="ECO:0000313" key="2">
    <source>
        <dbReference type="Proteomes" id="UP000304953"/>
    </source>
</evidence>
<accession>A0AC61S0B7</accession>
<reference evidence="1" key="1">
    <citation type="submission" date="2019-04" db="EMBL/GenBank/DDBJ databases">
        <title>Microbes associate with the intestines of laboratory mice.</title>
        <authorList>
            <person name="Navarre W."/>
            <person name="Wong E."/>
            <person name="Huang K."/>
            <person name="Tropini C."/>
            <person name="Ng K."/>
            <person name="Yu B."/>
        </authorList>
    </citation>
    <scope>NUCLEOTIDE SEQUENCE</scope>
    <source>
        <strain evidence="1">NM01_1-7b</strain>
    </source>
</reference>
<sequence>MPQNYIEEFRGDLKEFHEMTKKFYQKDINVAQYKKFSGGFGSYAQRGGAASMLRLRFAGGEITKEQLLFIAESIEKYNISLVHFSTCQSVQLHNLSEAQVCALIEESFNHGIITRGGGGNYPRNVMCSPLSGVQQGEFFDVLPYAKEAAGYLLGFIHKVKLPRKLKVGFSNSKENITHVTFRDLGFAATERGTFDVYSAGGLGREPKMGVLVASEIDPSKTLYYIKAMIDVFVTYGNYENRAKSRTRFMQDTLGSEGYIKAYQEKLNQAFDSETLDLSLAVPTVKKRGGGQPLRHPRVISQKQEGLYAVCYHPIGGCPKPDFFRRLYQAILPMEEVLLRVSPDESLYLINLTAEEAKAILALTGDGAQTCFETSVSCIGASICQVGARDSQALLKACIDRVRKEQFPDDTLPKIHISGCPSSCSGHPVASLGFRGGVKQTPEGPKPAFAVYEMGCPIEGEEKFASELGIMAESEIPEFLVTLGREITSRKMTYSEFVRDCHEDFLEIAAPFL</sequence>
<proteinExistence type="predicted"/>
<gene>
    <name evidence="1" type="ORF">E5329_03525</name>
</gene>
<dbReference type="Proteomes" id="UP000304953">
    <property type="component" value="Unassembled WGS sequence"/>
</dbReference>
<evidence type="ECO:0000313" key="1">
    <source>
        <dbReference type="EMBL" id="TGY97686.1"/>
    </source>
</evidence>
<name>A0AC61S0B7_9FIRM</name>
<organism evidence="1 2">
    <name type="scientific">Petralouisia muris</name>
    <dbReference type="NCBI Taxonomy" id="3032872"/>
    <lineage>
        <taxon>Bacteria</taxon>
        <taxon>Bacillati</taxon>
        <taxon>Bacillota</taxon>
        <taxon>Clostridia</taxon>
        <taxon>Lachnospirales</taxon>
        <taxon>Lachnospiraceae</taxon>
        <taxon>Petralouisia</taxon>
    </lineage>
</organism>